<feature type="domain" description="PASTA" evidence="13">
    <location>
        <begin position="372"/>
        <end position="438"/>
    </location>
</feature>
<dbReference type="PANTHER" id="PTHR43289">
    <property type="entry name" value="MITOGEN-ACTIVATED PROTEIN KINASE KINASE KINASE 20-RELATED"/>
    <property type="match status" value="1"/>
</dbReference>
<dbReference type="Pfam" id="PF00069">
    <property type="entry name" value="Pkinase"/>
    <property type="match status" value="1"/>
</dbReference>
<dbReference type="SMART" id="SM00220">
    <property type="entry name" value="S_TKc"/>
    <property type="match status" value="1"/>
</dbReference>
<dbReference type="PROSITE" id="PS51178">
    <property type="entry name" value="PASTA"/>
    <property type="match status" value="3"/>
</dbReference>
<evidence type="ECO:0000256" key="5">
    <source>
        <dbReference type="ARBA" id="ARBA00022777"/>
    </source>
</evidence>
<dbReference type="SUPFAM" id="SSF56112">
    <property type="entry name" value="Protein kinase-like (PK-like)"/>
    <property type="match status" value="1"/>
</dbReference>
<evidence type="ECO:0000313" key="14">
    <source>
        <dbReference type="EMBL" id="MSR90110.1"/>
    </source>
</evidence>
<keyword evidence="15" id="KW-1185">Reference proteome</keyword>
<evidence type="ECO:0000259" key="13">
    <source>
        <dbReference type="PROSITE" id="PS51178"/>
    </source>
</evidence>
<gene>
    <name evidence="14" type="primary">pknB</name>
    <name evidence="14" type="ORF">FYJ33_01450</name>
</gene>
<accession>A0A7X2MWT0</accession>
<dbReference type="Proteomes" id="UP000460287">
    <property type="component" value="Unassembled WGS sequence"/>
</dbReference>
<feature type="domain" description="PASTA" evidence="13">
    <location>
        <begin position="439"/>
        <end position="505"/>
    </location>
</feature>
<dbReference type="PROSITE" id="PS00107">
    <property type="entry name" value="PROTEIN_KINASE_ATP"/>
    <property type="match status" value="1"/>
</dbReference>
<dbReference type="InterPro" id="IPR005543">
    <property type="entry name" value="PASTA_dom"/>
</dbReference>
<evidence type="ECO:0000256" key="11">
    <source>
        <dbReference type="SAM" id="Phobius"/>
    </source>
</evidence>
<evidence type="ECO:0000256" key="8">
    <source>
        <dbReference type="ARBA" id="ARBA00048679"/>
    </source>
</evidence>
<feature type="region of interest" description="Disordered" evidence="10">
    <location>
        <begin position="286"/>
        <end position="331"/>
    </location>
</feature>
<keyword evidence="5 14" id="KW-0418">Kinase</keyword>
<dbReference type="PANTHER" id="PTHR43289:SF34">
    <property type="entry name" value="SERINE_THREONINE-PROTEIN KINASE YBDM-RELATED"/>
    <property type="match status" value="1"/>
</dbReference>
<name>A0A7X2MWT0_9CLOT</name>
<evidence type="ECO:0000256" key="3">
    <source>
        <dbReference type="ARBA" id="ARBA00022679"/>
    </source>
</evidence>
<proteinExistence type="predicted"/>
<keyword evidence="6 9" id="KW-0067">ATP-binding</keyword>
<feature type="compositionally biased region" description="Acidic residues" evidence="10">
    <location>
        <begin position="306"/>
        <end position="329"/>
    </location>
</feature>
<evidence type="ECO:0000313" key="15">
    <source>
        <dbReference type="Proteomes" id="UP000460287"/>
    </source>
</evidence>
<dbReference type="InterPro" id="IPR000719">
    <property type="entry name" value="Prot_kinase_dom"/>
</dbReference>
<feature type="domain" description="PASTA" evidence="13">
    <location>
        <begin position="506"/>
        <end position="576"/>
    </location>
</feature>
<comment type="catalytic activity">
    <reaction evidence="7">
        <text>L-threonyl-[protein] + ATP = O-phospho-L-threonyl-[protein] + ADP + H(+)</text>
        <dbReference type="Rhea" id="RHEA:46608"/>
        <dbReference type="Rhea" id="RHEA-COMP:11060"/>
        <dbReference type="Rhea" id="RHEA-COMP:11605"/>
        <dbReference type="ChEBI" id="CHEBI:15378"/>
        <dbReference type="ChEBI" id="CHEBI:30013"/>
        <dbReference type="ChEBI" id="CHEBI:30616"/>
        <dbReference type="ChEBI" id="CHEBI:61977"/>
        <dbReference type="ChEBI" id="CHEBI:456216"/>
        <dbReference type="EC" id="2.7.11.1"/>
    </reaction>
</comment>
<dbReference type="PROSITE" id="PS00108">
    <property type="entry name" value="PROTEIN_KINASE_ST"/>
    <property type="match status" value="1"/>
</dbReference>
<dbReference type="EMBL" id="VULX01000001">
    <property type="protein sequence ID" value="MSR90110.1"/>
    <property type="molecule type" value="Genomic_DNA"/>
</dbReference>
<comment type="caution">
    <text evidence="14">The sequence shown here is derived from an EMBL/GenBank/DDBJ whole genome shotgun (WGS) entry which is preliminary data.</text>
</comment>
<evidence type="ECO:0000256" key="6">
    <source>
        <dbReference type="ARBA" id="ARBA00022840"/>
    </source>
</evidence>
<dbReference type="EC" id="2.7.11.1" evidence="1"/>
<dbReference type="AlphaFoldDB" id="A0A7X2MWT0"/>
<keyword evidence="11" id="KW-0812">Transmembrane</keyword>
<evidence type="ECO:0000256" key="4">
    <source>
        <dbReference type="ARBA" id="ARBA00022741"/>
    </source>
</evidence>
<keyword evidence="3" id="KW-0808">Transferase</keyword>
<feature type="binding site" evidence="9">
    <location>
        <position position="45"/>
    </location>
    <ligand>
        <name>ATP</name>
        <dbReference type="ChEBI" id="CHEBI:30616"/>
    </ligand>
</feature>
<evidence type="ECO:0000256" key="10">
    <source>
        <dbReference type="SAM" id="MobiDB-lite"/>
    </source>
</evidence>
<dbReference type="FunFam" id="1.10.510.10:FF:000021">
    <property type="entry name" value="Serine/threonine protein kinase"/>
    <property type="match status" value="1"/>
</dbReference>
<dbReference type="InterPro" id="IPR011009">
    <property type="entry name" value="Kinase-like_dom_sf"/>
</dbReference>
<evidence type="ECO:0000256" key="2">
    <source>
        <dbReference type="ARBA" id="ARBA00022527"/>
    </source>
</evidence>
<dbReference type="PROSITE" id="PS50011">
    <property type="entry name" value="PROTEIN_KINASE_DOM"/>
    <property type="match status" value="1"/>
</dbReference>
<evidence type="ECO:0000256" key="1">
    <source>
        <dbReference type="ARBA" id="ARBA00012513"/>
    </source>
</evidence>
<sequence length="654" mass="71956">MEERDRMIGKTLGDRYEIIEKVGEGGMSYVYKAKCNKLNRFVAVKVLKEEFNNNADIVQKFKREATAIANLINPNIVNILDVDSQDSVNYIVMEYIDGKTLKQIIKENGKVSYQTAINIGLKVANALDCAHKNNVIHRDIKPQNIMVTGDGVVKVTDFGIAKSVDNATIAFTTSVMGSAHYFSPEQAKGSYVDCRTDIYSLGVVMYEMVTGRVPFDGDSPVSIAVKHLQEQPVAPKNINSTIPIGLNDFILKCMEKEPVKRYQNAKEVIVDLQKILQDPNVNLKQKEEDNGFTRVMSPVNIPSKDENDEEFDPDDDYRDNDDDYDEELSDEQKKKQKKKYIAILVIAIIAVVGGASLLGITLANVLSNKNQSVSQIKVPSLAGKSKEDAKKQLEDLGLVYSEVLEANNDVEEGKVIKTYPEEGKDVSKDSTVKVFVSSGAEKVEVPDLSRYDEKTAKSKLDDAGLKSNVSYEFSDKVNKGMVIEQSVSAGSKVAKGSNVNLIISKGPEIINSTVPSVINMTIQNAQNSINAAKLQMNAVQGKETDDKNLDGKIYEQDKPAGSTIKQGETVTVHYYKYVEKTISTGDIIGKTREQAEAWLRGHGLMIGGVENDKGDPSQTVDRVSITNAKKGDSITIHLSDPKSTPNPEGPDKPN</sequence>
<organism evidence="14 15">
    <name type="scientific">Inconstantimicrobium porci</name>
    <dbReference type="NCBI Taxonomy" id="2652291"/>
    <lineage>
        <taxon>Bacteria</taxon>
        <taxon>Bacillati</taxon>
        <taxon>Bacillota</taxon>
        <taxon>Clostridia</taxon>
        <taxon>Eubacteriales</taxon>
        <taxon>Clostridiaceae</taxon>
        <taxon>Inconstantimicrobium</taxon>
    </lineage>
</organism>
<evidence type="ECO:0000256" key="7">
    <source>
        <dbReference type="ARBA" id="ARBA00047899"/>
    </source>
</evidence>
<dbReference type="Gene3D" id="3.30.10.20">
    <property type="match status" value="3"/>
</dbReference>
<keyword evidence="11" id="KW-1133">Transmembrane helix</keyword>
<dbReference type="CDD" id="cd06577">
    <property type="entry name" value="PASTA_pknB"/>
    <property type="match status" value="4"/>
</dbReference>
<comment type="catalytic activity">
    <reaction evidence="8">
        <text>L-seryl-[protein] + ATP = O-phospho-L-seryl-[protein] + ADP + H(+)</text>
        <dbReference type="Rhea" id="RHEA:17989"/>
        <dbReference type="Rhea" id="RHEA-COMP:9863"/>
        <dbReference type="Rhea" id="RHEA-COMP:11604"/>
        <dbReference type="ChEBI" id="CHEBI:15378"/>
        <dbReference type="ChEBI" id="CHEBI:29999"/>
        <dbReference type="ChEBI" id="CHEBI:30616"/>
        <dbReference type="ChEBI" id="CHEBI:83421"/>
        <dbReference type="ChEBI" id="CHEBI:456216"/>
        <dbReference type="EC" id="2.7.11.1"/>
    </reaction>
</comment>
<keyword evidence="2" id="KW-0723">Serine/threonine-protein kinase</keyword>
<dbReference type="SMART" id="SM00740">
    <property type="entry name" value="PASTA"/>
    <property type="match status" value="4"/>
</dbReference>
<reference evidence="14 15" key="1">
    <citation type="submission" date="2019-08" db="EMBL/GenBank/DDBJ databases">
        <title>In-depth cultivation of the pig gut microbiome towards novel bacterial diversity and tailored functional studies.</title>
        <authorList>
            <person name="Wylensek D."/>
            <person name="Hitch T.C.A."/>
            <person name="Clavel T."/>
        </authorList>
    </citation>
    <scope>NUCLEOTIDE SEQUENCE [LARGE SCALE GENOMIC DNA]</scope>
    <source>
        <strain evidence="14 15">WCA-383-APC-5B</strain>
    </source>
</reference>
<evidence type="ECO:0000256" key="9">
    <source>
        <dbReference type="PROSITE-ProRule" id="PRU10141"/>
    </source>
</evidence>
<keyword evidence="4 9" id="KW-0547">Nucleotide-binding</keyword>
<evidence type="ECO:0000259" key="12">
    <source>
        <dbReference type="PROSITE" id="PS50011"/>
    </source>
</evidence>
<keyword evidence="11" id="KW-0472">Membrane</keyword>
<dbReference type="CDD" id="cd14014">
    <property type="entry name" value="STKc_PknB_like"/>
    <property type="match status" value="1"/>
</dbReference>
<dbReference type="GO" id="GO:0005524">
    <property type="term" value="F:ATP binding"/>
    <property type="evidence" value="ECO:0007669"/>
    <property type="project" value="UniProtKB-UniRule"/>
</dbReference>
<dbReference type="NCBIfam" id="NF033483">
    <property type="entry name" value="PknB_PASTA_kin"/>
    <property type="match status" value="1"/>
</dbReference>
<dbReference type="Pfam" id="PF03793">
    <property type="entry name" value="PASTA"/>
    <property type="match status" value="3"/>
</dbReference>
<protein>
    <recommendedName>
        <fullName evidence="1">non-specific serine/threonine protein kinase</fullName>
        <ecNumber evidence="1">2.7.11.1</ecNumber>
    </recommendedName>
</protein>
<feature type="domain" description="Protein kinase" evidence="12">
    <location>
        <begin position="16"/>
        <end position="276"/>
    </location>
</feature>
<feature type="transmembrane region" description="Helical" evidence="11">
    <location>
        <begin position="340"/>
        <end position="366"/>
    </location>
</feature>
<dbReference type="Gene3D" id="1.10.510.10">
    <property type="entry name" value="Transferase(Phosphotransferase) domain 1"/>
    <property type="match status" value="1"/>
</dbReference>
<dbReference type="GO" id="GO:0004674">
    <property type="term" value="F:protein serine/threonine kinase activity"/>
    <property type="evidence" value="ECO:0007669"/>
    <property type="project" value="UniProtKB-KW"/>
</dbReference>
<dbReference type="Gene3D" id="3.30.200.20">
    <property type="entry name" value="Phosphorylase Kinase, domain 1"/>
    <property type="match status" value="1"/>
</dbReference>
<feature type="region of interest" description="Disordered" evidence="10">
    <location>
        <begin position="626"/>
        <end position="654"/>
    </location>
</feature>
<dbReference type="InterPro" id="IPR008271">
    <property type="entry name" value="Ser/Thr_kinase_AS"/>
</dbReference>
<dbReference type="InterPro" id="IPR017441">
    <property type="entry name" value="Protein_kinase_ATP_BS"/>
</dbReference>